<feature type="region of interest" description="Disordered" evidence="20">
    <location>
        <begin position="1"/>
        <end position="34"/>
    </location>
</feature>
<keyword evidence="10" id="KW-0479">Metal-binding</keyword>
<evidence type="ECO:0000256" key="17">
    <source>
        <dbReference type="ARBA" id="ARBA00023204"/>
    </source>
</evidence>
<dbReference type="FunFam" id="3.40.1170.60:FF:000002">
    <property type="entry name" value="Polymerase (DNA directed) kappa"/>
    <property type="match status" value="1"/>
</dbReference>
<feature type="compositionally biased region" description="Low complexity" evidence="20">
    <location>
        <begin position="497"/>
        <end position="508"/>
    </location>
</feature>
<keyword evidence="6" id="KW-0515">Mutator protein</keyword>
<dbReference type="SUPFAM" id="SSF56672">
    <property type="entry name" value="DNA/RNA polymerases"/>
    <property type="match status" value="1"/>
</dbReference>
<keyword evidence="16" id="KW-0238">DNA-binding</keyword>
<comment type="cofactor">
    <cofactor evidence="1">
        <name>Mg(2+)</name>
        <dbReference type="ChEBI" id="CHEBI:18420"/>
    </cofactor>
</comment>
<dbReference type="GO" id="GO:0003887">
    <property type="term" value="F:DNA-directed DNA polymerase activity"/>
    <property type="evidence" value="ECO:0007669"/>
    <property type="project" value="UniProtKB-KW"/>
</dbReference>
<evidence type="ECO:0000256" key="12">
    <source>
        <dbReference type="ARBA" id="ARBA00022771"/>
    </source>
</evidence>
<name>A0AAW1QFF1_9CHLO</name>
<evidence type="ECO:0000256" key="8">
    <source>
        <dbReference type="ARBA" id="ARBA00022695"/>
    </source>
</evidence>
<comment type="caution">
    <text evidence="22">The sequence shown here is derived from an EMBL/GenBank/DDBJ whole genome shotgun (WGS) entry which is preliminary data.</text>
</comment>
<dbReference type="FunFam" id="1.10.150.810:FF:000003">
    <property type="entry name" value="DNA polymerase kappa subunit"/>
    <property type="match status" value="1"/>
</dbReference>
<dbReference type="Gene3D" id="1.10.150.810">
    <property type="match status" value="1"/>
</dbReference>
<evidence type="ECO:0000256" key="11">
    <source>
        <dbReference type="ARBA" id="ARBA00022763"/>
    </source>
</evidence>
<dbReference type="GO" id="GO:0008270">
    <property type="term" value="F:zinc ion binding"/>
    <property type="evidence" value="ECO:0007669"/>
    <property type="project" value="UniProtKB-KW"/>
</dbReference>
<gene>
    <name evidence="22" type="ORF">WJX72_005623</name>
</gene>
<keyword evidence="12" id="KW-0863">Zinc-finger</keyword>
<dbReference type="GO" id="GO:0006260">
    <property type="term" value="P:DNA replication"/>
    <property type="evidence" value="ECO:0007669"/>
    <property type="project" value="UniProtKB-KW"/>
</dbReference>
<evidence type="ECO:0000256" key="4">
    <source>
        <dbReference type="ARBA" id="ARBA00012417"/>
    </source>
</evidence>
<dbReference type="Proteomes" id="UP001489004">
    <property type="component" value="Unassembled WGS sequence"/>
</dbReference>
<keyword evidence="14" id="KW-0460">Magnesium</keyword>
<comment type="similarity">
    <text evidence="3">Belongs to the DNA polymerase type-Y family.</text>
</comment>
<evidence type="ECO:0000256" key="7">
    <source>
        <dbReference type="ARBA" id="ARBA00022679"/>
    </source>
</evidence>
<proteinExistence type="inferred from homology"/>
<dbReference type="InterPro" id="IPR001126">
    <property type="entry name" value="UmuC"/>
</dbReference>
<dbReference type="PANTHER" id="PTHR11076">
    <property type="entry name" value="DNA REPAIR POLYMERASE UMUC / TRANSFERASE FAMILY MEMBER"/>
    <property type="match status" value="1"/>
</dbReference>
<feature type="compositionally biased region" description="Polar residues" evidence="20">
    <location>
        <begin position="12"/>
        <end position="34"/>
    </location>
</feature>
<dbReference type="AlphaFoldDB" id="A0AAW1QFF1"/>
<keyword evidence="15" id="KW-0239">DNA-directed DNA polymerase</keyword>
<keyword evidence="17" id="KW-0234">DNA repair</keyword>
<dbReference type="EC" id="2.7.7.7" evidence="4"/>
<dbReference type="EMBL" id="JALJOR010000003">
    <property type="protein sequence ID" value="KAK9820063.1"/>
    <property type="molecule type" value="Genomic_DNA"/>
</dbReference>
<evidence type="ECO:0000256" key="19">
    <source>
        <dbReference type="ARBA" id="ARBA00049244"/>
    </source>
</evidence>
<evidence type="ECO:0000256" key="9">
    <source>
        <dbReference type="ARBA" id="ARBA00022705"/>
    </source>
</evidence>
<protein>
    <recommendedName>
        <fullName evidence="5">DNA polymerase kappa</fullName>
        <ecNumber evidence="4">2.7.7.7</ecNumber>
    </recommendedName>
</protein>
<dbReference type="PANTHER" id="PTHR11076:SF33">
    <property type="entry name" value="DNA POLYMERASE KAPPA"/>
    <property type="match status" value="1"/>
</dbReference>
<dbReference type="InterPro" id="IPR043502">
    <property type="entry name" value="DNA/RNA_pol_sf"/>
</dbReference>
<reference evidence="22 23" key="1">
    <citation type="journal article" date="2024" name="Nat. Commun.">
        <title>Phylogenomics reveals the evolutionary origins of lichenization in chlorophyte algae.</title>
        <authorList>
            <person name="Puginier C."/>
            <person name="Libourel C."/>
            <person name="Otte J."/>
            <person name="Skaloud P."/>
            <person name="Haon M."/>
            <person name="Grisel S."/>
            <person name="Petersen M."/>
            <person name="Berrin J.G."/>
            <person name="Delaux P.M."/>
            <person name="Dal Grande F."/>
            <person name="Keller J."/>
        </authorList>
    </citation>
    <scope>NUCLEOTIDE SEQUENCE [LARGE SCALE GENOMIC DNA]</scope>
    <source>
        <strain evidence="22 23">SAG 2043</strain>
    </source>
</reference>
<comment type="subcellular location">
    <subcellularLocation>
        <location evidence="2">Nucleus</location>
    </subcellularLocation>
</comment>
<keyword evidence="13" id="KW-0862">Zinc</keyword>
<sequence length="574" mass="62316">MTARPPEAGSTGPATSAGNGGCAQQQDASTGVLSQGSKYRNYETVFTNSKAGMTGVDREHVKKVVYEMSKDSAHFINEQRKQAQVDLRIHKLLQRAKGLTAQELAAYTRAQDMKLAALEATRDLSRVWIHVDMDAFYAAVEERDDPSLASKPMAVGGVGMITTANYLARKFGVRSAMPGFIARKLCPELVFVRPDFAKYKAASDQTRAIFCEYDPEFEAGSMDEAYLDVTDYCHAHGITGRAVAQEVRIRVHQETRLTCSAGIAPNTMIAKVCSDINKPNGQFEVPADADAVRKFVEPLPIRKVSGIGKVAEQTLKALGVELCSQLIEKRGLLAALFSQISSDFFMAVGLGLGRTLHHEPVKEGEVGRRGMSVERTFRAISSKADLEAKCAELAHKLAEELADGGGLKGKTITLKLKTTKFELRTRAITLPVHVSSAEDILAPALRLLRVELPLELRLMGIRMSNFKEVRTPPGQKSIADFVRKEAVPAQRSEQDADAAPSEQPPAASSHHEADLQLNGGPAADGCPLELSLRDWGTAGEAVHTQGPASQHIELSLEDWQHARDDPLPADAVGM</sequence>
<dbReference type="FunFam" id="3.30.1490.100:FF:000004">
    <property type="entry name" value="DNA polymerase IV"/>
    <property type="match status" value="1"/>
</dbReference>
<evidence type="ECO:0000313" key="23">
    <source>
        <dbReference type="Proteomes" id="UP001489004"/>
    </source>
</evidence>
<dbReference type="GO" id="GO:0042276">
    <property type="term" value="P:error-prone translesion synthesis"/>
    <property type="evidence" value="ECO:0007669"/>
    <property type="project" value="TreeGrafter"/>
</dbReference>
<comment type="catalytic activity">
    <reaction evidence="19">
        <text>DNA(n) + a 2'-deoxyribonucleoside 5'-triphosphate = DNA(n+1) + diphosphate</text>
        <dbReference type="Rhea" id="RHEA:22508"/>
        <dbReference type="Rhea" id="RHEA-COMP:17339"/>
        <dbReference type="Rhea" id="RHEA-COMP:17340"/>
        <dbReference type="ChEBI" id="CHEBI:33019"/>
        <dbReference type="ChEBI" id="CHEBI:61560"/>
        <dbReference type="ChEBI" id="CHEBI:173112"/>
        <dbReference type="EC" id="2.7.7.7"/>
    </reaction>
</comment>
<evidence type="ECO:0000259" key="21">
    <source>
        <dbReference type="PROSITE" id="PS50173"/>
    </source>
</evidence>
<evidence type="ECO:0000256" key="18">
    <source>
        <dbReference type="ARBA" id="ARBA00023242"/>
    </source>
</evidence>
<keyword evidence="11" id="KW-0227">DNA damage</keyword>
<dbReference type="Pfam" id="PF11799">
    <property type="entry name" value="IMS_C"/>
    <property type="match status" value="1"/>
</dbReference>
<dbReference type="GO" id="GO:0005634">
    <property type="term" value="C:nucleus"/>
    <property type="evidence" value="ECO:0007669"/>
    <property type="project" value="UniProtKB-SubCell"/>
</dbReference>
<evidence type="ECO:0000313" key="22">
    <source>
        <dbReference type="EMBL" id="KAK9820063.1"/>
    </source>
</evidence>
<evidence type="ECO:0000256" key="14">
    <source>
        <dbReference type="ARBA" id="ARBA00022842"/>
    </source>
</evidence>
<dbReference type="GO" id="GO:0006281">
    <property type="term" value="P:DNA repair"/>
    <property type="evidence" value="ECO:0007669"/>
    <property type="project" value="UniProtKB-KW"/>
</dbReference>
<keyword evidence="23" id="KW-1185">Reference proteome</keyword>
<dbReference type="GO" id="GO:0003684">
    <property type="term" value="F:damaged DNA binding"/>
    <property type="evidence" value="ECO:0007669"/>
    <property type="project" value="InterPro"/>
</dbReference>
<evidence type="ECO:0000256" key="20">
    <source>
        <dbReference type="SAM" id="MobiDB-lite"/>
    </source>
</evidence>
<keyword evidence="18" id="KW-0539">Nucleus</keyword>
<keyword evidence="8" id="KW-0548">Nucleotidyltransferase</keyword>
<keyword evidence="7" id="KW-0808">Transferase</keyword>
<accession>A0AAW1QFF1</accession>
<dbReference type="InterPro" id="IPR050116">
    <property type="entry name" value="DNA_polymerase-Y"/>
</dbReference>
<dbReference type="Gene3D" id="3.30.1490.100">
    <property type="entry name" value="DNA polymerase, Y-family, little finger domain"/>
    <property type="match status" value="1"/>
</dbReference>
<dbReference type="InterPro" id="IPR036775">
    <property type="entry name" value="DNA_pol_Y-fam_lit_finger_sf"/>
</dbReference>
<dbReference type="InterPro" id="IPR043128">
    <property type="entry name" value="Rev_trsase/Diguanyl_cyclase"/>
</dbReference>
<feature type="domain" description="UmuC" evidence="21">
    <location>
        <begin position="128"/>
        <end position="308"/>
    </location>
</feature>
<evidence type="ECO:0000256" key="10">
    <source>
        <dbReference type="ARBA" id="ARBA00022723"/>
    </source>
</evidence>
<dbReference type="InterPro" id="IPR024728">
    <property type="entry name" value="PolY_HhH_motif"/>
</dbReference>
<organism evidence="22 23">
    <name type="scientific">[Myrmecia] bisecta</name>
    <dbReference type="NCBI Taxonomy" id="41462"/>
    <lineage>
        <taxon>Eukaryota</taxon>
        <taxon>Viridiplantae</taxon>
        <taxon>Chlorophyta</taxon>
        <taxon>core chlorophytes</taxon>
        <taxon>Trebouxiophyceae</taxon>
        <taxon>Trebouxiales</taxon>
        <taxon>Trebouxiaceae</taxon>
        <taxon>Myrmecia</taxon>
    </lineage>
</organism>
<evidence type="ECO:0000256" key="6">
    <source>
        <dbReference type="ARBA" id="ARBA00022457"/>
    </source>
</evidence>
<evidence type="ECO:0000256" key="5">
    <source>
        <dbReference type="ARBA" id="ARBA00016178"/>
    </source>
</evidence>
<evidence type="ECO:0000256" key="16">
    <source>
        <dbReference type="ARBA" id="ARBA00023125"/>
    </source>
</evidence>
<evidence type="ECO:0000256" key="3">
    <source>
        <dbReference type="ARBA" id="ARBA00010945"/>
    </source>
</evidence>
<dbReference type="NCBIfam" id="NF002677">
    <property type="entry name" value="PRK02406.1"/>
    <property type="match status" value="1"/>
</dbReference>
<evidence type="ECO:0000256" key="2">
    <source>
        <dbReference type="ARBA" id="ARBA00004123"/>
    </source>
</evidence>
<dbReference type="Pfam" id="PF00817">
    <property type="entry name" value="IMS"/>
    <property type="match status" value="1"/>
</dbReference>
<dbReference type="InterPro" id="IPR017961">
    <property type="entry name" value="DNA_pol_Y-fam_little_finger"/>
</dbReference>
<evidence type="ECO:0000256" key="15">
    <source>
        <dbReference type="ARBA" id="ARBA00022932"/>
    </source>
</evidence>
<evidence type="ECO:0000256" key="13">
    <source>
        <dbReference type="ARBA" id="ARBA00022833"/>
    </source>
</evidence>
<dbReference type="Gene3D" id="3.30.70.270">
    <property type="match status" value="2"/>
</dbReference>
<dbReference type="SUPFAM" id="SSF100879">
    <property type="entry name" value="Lesion bypass DNA polymerase (Y-family), little finger domain"/>
    <property type="match status" value="1"/>
</dbReference>
<dbReference type="CDD" id="cd03586">
    <property type="entry name" value="PolY_Pol_IV_kappa"/>
    <property type="match status" value="1"/>
</dbReference>
<dbReference type="InterPro" id="IPR022880">
    <property type="entry name" value="DNApol_IV"/>
</dbReference>
<dbReference type="Gene3D" id="3.40.1170.60">
    <property type="match status" value="1"/>
</dbReference>
<dbReference type="Pfam" id="PF11798">
    <property type="entry name" value="IMS_HHH"/>
    <property type="match status" value="1"/>
</dbReference>
<dbReference type="FunFam" id="1.10.150.810:FF:000001">
    <property type="entry name" value="DNA polymerase kappa"/>
    <property type="match status" value="1"/>
</dbReference>
<dbReference type="HAMAP" id="MF_01113">
    <property type="entry name" value="DNApol_IV"/>
    <property type="match status" value="1"/>
</dbReference>
<feature type="region of interest" description="Disordered" evidence="20">
    <location>
        <begin position="484"/>
        <end position="522"/>
    </location>
</feature>
<keyword evidence="9" id="KW-0235">DNA replication</keyword>
<dbReference type="PROSITE" id="PS50173">
    <property type="entry name" value="UMUC"/>
    <property type="match status" value="1"/>
</dbReference>
<dbReference type="FunFam" id="3.30.70.270:FF:000014">
    <property type="entry name" value="DNA polymerase kappa subunit"/>
    <property type="match status" value="1"/>
</dbReference>
<evidence type="ECO:0000256" key="1">
    <source>
        <dbReference type="ARBA" id="ARBA00001946"/>
    </source>
</evidence>
<dbReference type="Gene3D" id="1.10.150.20">
    <property type="entry name" value="5' to 3' exonuclease, C-terminal subdomain"/>
    <property type="match status" value="1"/>
</dbReference>